<comment type="caution">
    <text evidence="2">The sequence shown here is derived from an EMBL/GenBank/DDBJ whole genome shotgun (WGS) entry which is preliminary data.</text>
</comment>
<sequence length="146" mass="16924">MKIIFAAILTLLLAGCATSDVNYYDFPVSKPDQIRVAKDLAWHIKEKHGANAVFNFNYPQWSTGTFFSEALETELRRLGIGVYVSDTPQSKHNDLYYTLSKLNNSQFYIRVVVNQQFSFQRIWIYQDDELFPLPTTTVFKGVKNRE</sequence>
<dbReference type="RefSeq" id="WP_012198015.1">
    <property type="nucleotide sequence ID" value="NZ_JBCHKU010000034.1"/>
</dbReference>
<dbReference type="PROSITE" id="PS51257">
    <property type="entry name" value="PROKAR_LIPOPROTEIN"/>
    <property type="match status" value="1"/>
</dbReference>
<evidence type="ECO:0008006" key="4">
    <source>
        <dbReference type="Google" id="ProtNLM"/>
    </source>
</evidence>
<keyword evidence="1" id="KW-0732">Signal</keyword>
<protein>
    <recommendedName>
        <fullName evidence="4">Conjugal transfer protein TrbH</fullName>
    </recommendedName>
</protein>
<feature type="signal peptide" evidence="1">
    <location>
        <begin position="1"/>
        <end position="19"/>
    </location>
</feature>
<reference evidence="2 3" key="1">
    <citation type="submission" date="2024-04" db="EMBL/GenBank/DDBJ databases">
        <title>Novel Shewanella species isolated from Baltic Sea sediments.</title>
        <authorList>
            <person name="Martin-Rodriguez A.J."/>
            <person name="Fernandez-Juarez V."/>
            <person name="Valeriano V.D."/>
            <person name="Mihindukulasooriya I."/>
            <person name="Ceresnova L."/>
            <person name="Joffre E."/>
            <person name="Jensie-Markopoulos S."/>
            <person name="Moore E.R.B."/>
            <person name="Sjoling A."/>
        </authorList>
    </citation>
    <scope>NUCLEOTIDE SEQUENCE [LARGE SCALE GENOMIC DNA]</scope>
    <source>
        <strain evidence="2 3">VAX-SP0-0CM-1</strain>
    </source>
</reference>
<organism evidence="2 3">
    <name type="scientific">Shewanella vaxholmensis</name>
    <dbReference type="NCBI Taxonomy" id="3063535"/>
    <lineage>
        <taxon>Bacteria</taxon>
        <taxon>Pseudomonadati</taxon>
        <taxon>Pseudomonadota</taxon>
        <taxon>Gammaproteobacteria</taxon>
        <taxon>Alteromonadales</taxon>
        <taxon>Shewanellaceae</taxon>
        <taxon>Shewanella</taxon>
    </lineage>
</organism>
<dbReference type="EMBL" id="JBCHKU010000034">
    <property type="protein sequence ID" value="MEM6250707.1"/>
    <property type="molecule type" value="Genomic_DNA"/>
</dbReference>
<evidence type="ECO:0000313" key="3">
    <source>
        <dbReference type="Proteomes" id="UP001489333"/>
    </source>
</evidence>
<proteinExistence type="predicted"/>
<evidence type="ECO:0000313" key="2">
    <source>
        <dbReference type="EMBL" id="MEM6250707.1"/>
    </source>
</evidence>
<evidence type="ECO:0000256" key="1">
    <source>
        <dbReference type="SAM" id="SignalP"/>
    </source>
</evidence>
<accession>A0ABU9UWR8</accession>
<dbReference type="Proteomes" id="UP001489333">
    <property type="component" value="Unassembled WGS sequence"/>
</dbReference>
<name>A0ABU9UWR8_9GAMM</name>
<keyword evidence="3" id="KW-1185">Reference proteome</keyword>
<feature type="chain" id="PRO_5045806493" description="Conjugal transfer protein TrbH" evidence="1">
    <location>
        <begin position="20"/>
        <end position="146"/>
    </location>
</feature>
<gene>
    <name evidence="2" type="ORF">AAGS29_19100</name>
</gene>